<reference evidence="2 3" key="1">
    <citation type="journal article" date="2013" name="Curr. Biol.">
        <title>The Genome of the Foraminiferan Reticulomyxa filosa.</title>
        <authorList>
            <person name="Glockner G."/>
            <person name="Hulsmann N."/>
            <person name="Schleicher M."/>
            <person name="Noegel A.A."/>
            <person name="Eichinger L."/>
            <person name="Gallinger C."/>
            <person name="Pawlowski J."/>
            <person name="Sierra R."/>
            <person name="Euteneuer U."/>
            <person name="Pillet L."/>
            <person name="Moustafa A."/>
            <person name="Platzer M."/>
            <person name="Groth M."/>
            <person name="Szafranski K."/>
            <person name="Schliwa M."/>
        </authorList>
    </citation>
    <scope>NUCLEOTIDE SEQUENCE [LARGE SCALE GENOMIC DNA]</scope>
</reference>
<dbReference type="EMBL" id="ASPP01011108">
    <property type="protein sequence ID" value="ETO22017.1"/>
    <property type="molecule type" value="Genomic_DNA"/>
</dbReference>
<dbReference type="Proteomes" id="UP000023152">
    <property type="component" value="Unassembled WGS sequence"/>
</dbReference>
<keyword evidence="1" id="KW-0175">Coiled coil</keyword>
<evidence type="ECO:0000313" key="2">
    <source>
        <dbReference type="EMBL" id="ETO22017.1"/>
    </source>
</evidence>
<keyword evidence="3" id="KW-1185">Reference proteome</keyword>
<dbReference type="AlphaFoldDB" id="X6N9P0"/>
<sequence length="248" mass="29140">MPHPDFMRIRDFTASRLTKVYLDTKTLRGNCGRGKNTVHDFQQICVQKTSTKEHLTKDHILLLIGRWYSRKMDFSEFEELAFLNSTAIKTEVRQILSQYSGIPYENLQVIHPFPYQVSKVKERTKICVADWEMADIRDDSTLVSRPWKCKSGEYLVFKDKNEKELYTREDFDLGLVSLAPFIREEVPLIFYTPEQQLQREREMEEQKKKEKEELTAAQKQAVEKLQNVTHQSAAKAQELLSKSTQNKE</sequence>
<proteinExistence type="predicted"/>
<gene>
    <name evidence="2" type="ORF">RFI_15184</name>
</gene>
<accession>X6N9P0</accession>
<feature type="coiled-coil region" evidence="1">
    <location>
        <begin position="194"/>
        <end position="231"/>
    </location>
</feature>
<organism evidence="2 3">
    <name type="scientific">Reticulomyxa filosa</name>
    <dbReference type="NCBI Taxonomy" id="46433"/>
    <lineage>
        <taxon>Eukaryota</taxon>
        <taxon>Sar</taxon>
        <taxon>Rhizaria</taxon>
        <taxon>Retaria</taxon>
        <taxon>Foraminifera</taxon>
        <taxon>Monothalamids</taxon>
        <taxon>Reticulomyxidae</taxon>
        <taxon>Reticulomyxa</taxon>
    </lineage>
</organism>
<name>X6N9P0_RETFI</name>
<protein>
    <submittedName>
        <fullName evidence="2">Uncharacterized protein</fullName>
    </submittedName>
</protein>
<comment type="caution">
    <text evidence="2">The sequence shown here is derived from an EMBL/GenBank/DDBJ whole genome shotgun (WGS) entry which is preliminary data.</text>
</comment>
<evidence type="ECO:0000313" key="3">
    <source>
        <dbReference type="Proteomes" id="UP000023152"/>
    </source>
</evidence>
<evidence type="ECO:0000256" key="1">
    <source>
        <dbReference type="SAM" id="Coils"/>
    </source>
</evidence>